<evidence type="ECO:0000313" key="5">
    <source>
        <dbReference type="Proteomes" id="UP000002377"/>
    </source>
</evidence>
<dbReference type="GO" id="GO:0008270">
    <property type="term" value="F:zinc ion binding"/>
    <property type="evidence" value="ECO:0007669"/>
    <property type="project" value="UniProtKB-KW"/>
</dbReference>
<dbReference type="PANTHER" id="PTHR24104">
    <property type="entry name" value="E3 UBIQUITIN-PROTEIN LIGASE NHLRC1-RELATED"/>
    <property type="match status" value="1"/>
</dbReference>
<feature type="repeat" description="NHL" evidence="2">
    <location>
        <begin position="290"/>
        <end position="332"/>
    </location>
</feature>
<feature type="repeat" description="NHL" evidence="2">
    <location>
        <begin position="102"/>
        <end position="144"/>
    </location>
</feature>
<evidence type="ECO:0000256" key="1">
    <source>
        <dbReference type="ARBA" id="ARBA00022737"/>
    </source>
</evidence>
<gene>
    <name evidence="4" type="ordered locus">TherJR_2865</name>
</gene>
<feature type="repeat" description="NHL" evidence="2">
    <location>
        <begin position="197"/>
        <end position="242"/>
    </location>
</feature>
<sequence length="332" mass="36535">MAGLIQKLKQKKIDRRDLALAIMAFIIIAMAFFGWYYFKAGRNPLDTVTLPGASEYRYLLSVYDPKRLKRPLGVAVNSWGDIYIADSANHRLVVFDQNGRFKKTLGGPGTGEGRFYYPAGVAVSGNKVYVADFYNQRVQVLDQDGNFLAVLPSPRDRNKLGPVIMPITVATDSKGNLYVSDLSKQRILVFDEKGSFQYSFGKGGSGRGELSYVNGIAVDDAGKGRIYLANSNNGRIDVYSMKGEYISTLAGSKSLLNPKGIAFDRDSGNLLVADTFAHRIAVFNEEGNVVQTVGTRGIEPGGFNFPTAVTVDDEGRMYVADRENNRVEVYVK</sequence>
<dbReference type="InterPro" id="IPR011042">
    <property type="entry name" value="6-blade_b-propeller_TolB-like"/>
</dbReference>
<dbReference type="STRING" id="635013.TherJR_2865"/>
<dbReference type="Gene3D" id="2.120.10.30">
    <property type="entry name" value="TolB, C-terminal domain"/>
    <property type="match status" value="2"/>
</dbReference>
<proteinExistence type="predicted"/>
<keyword evidence="5" id="KW-1185">Reference proteome</keyword>
<dbReference type="InterPro" id="IPR001258">
    <property type="entry name" value="NHL_repeat"/>
</dbReference>
<dbReference type="OrthoDB" id="9799230at2"/>
<dbReference type="Proteomes" id="UP000002377">
    <property type="component" value="Chromosome"/>
</dbReference>
<feature type="transmembrane region" description="Helical" evidence="3">
    <location>
        <begin position="18"/>
        <end position="38"/>
    </location>
</feature>
<dbReference type="eggNOG" id="COG3391">
    <property type="taxonomic scope" value="Bacteria"/>
</dbReference>
<reference evidence="4 5" key="1">
    <citation type="submission" date="2010-05" db="EMBL/GenBank/DDBJ databases">
        <title>Complete sequence of Thermincola sp. JR.</title>
        <authorList>
            <consortium name="US DOE Joint Genome Institute"/>
            <person name="Lucas S."/>
            <person name="Copeland A."/>
            <person name="Lapidus A."/>
            <person name="Cheng J.-F."/>
            <person name="Bruce D."/>
            <person name="Goodwin L."/>
            <person name="Pitluck S."/>
            <person name="Chertkov O."/>
            <person name="Detter J.C."/>
            <person name="Han C."/>
            <person name="Tapia R."/>
            <person name="Land M."/>
            <person name="Hauser L."/>
            <person name="Kyrpides N."/>
            <person name="Mikhailova N."/>
            <person name="Hazen T.C."/>
            <person name="Woyke T."/>
        </authorList>
    </citation>
    <scope>NUCLEOTIDE SEQUENCE [LARGE SCALE GENOMIC DNA]</scope>
    <source>
        <strain evidence="4 5">JR</strain>
    </source>
</reference>
<evidence type="ECO:0000313" key="4">
    <source>
        <dbReference type="EMBL" id="ADG83697.1"/>
    </source>
</evidence>
<evidence type="ECO:0000256" key="2">
    <source>
        <dbReference type="PROSITE-ProRule" id="PRU00504"/>
    </source>
</evidence>
<dbReference type="AlphaFoldDB" id="D5XD21"/>
<dbReference type="CDD" id="cd14963">
    <property type="entry name" value="NHL_like_5"/>
    <property type="match status" value="1"/>
</dbReference>
<dbReference type="Pfam" id="PF01436">
    <property type="entry name" value="NHL"/>
    <property type="match status" value="4"/>
</dbReference>
<keyword evidence="3" id="KW-1133">Transmembrane helix</keyword>
<dbReference type="PANTHER" id="PTHR24104:SF25">
    <property type="entry name" value="PROTEIN LIN-41"/>
    <property type="match status" value="1"/>
</dbReference>
<dbReference type="RefSeq" id="WP_013121687.1">
    <property type="nucleotide sequence ID" value="NC_014152.1"/>
</dbReference>
<keyword evidence="3" id="KW-0812">Transmembrane</keyword>
<protein>
    <submittedName>
        <fullName evidence="4">NHL repeat containing protein</fullName>
    </submittedName>
</protein>
<dbReference type="HOGENOM" id="CLU_008645_2_0_9"/>
<feature type="repeat" description="NHL" evidence="2">
    <location>
        <begin position="68"/>
        <end position="98"/>
    </location>
</feature>
<keyword evidence="1" id="KW-0677">Repeat</keyword>
<dbReference type="PROSITE" id="PS51125">
    <property type="entry name" value="NHL"/>
    <property type="match status" value="5"/>
</dbReference>
<dbReference type="KEGG" id="tjr:TherJR_2865"/>
<dbReference type="InterPro" id="IPR050952">
    <property type="entry name" value="TRIM-NHL_E3_ligases"/>
</dbReference>
<dbReference type="EMBL" id="CP002028">
    <property type="protein sequence ID" value="ADG83697.1"/>
    <property type="molecule type" value="Genomic_DNA"/>
</dbReference>
<dbReference type="Pfam" id="PF17170">
    <property type="entry name" value="DUF5128"/>
    <property type="match status" value="1"/>
</dbReference>
<accession>D5XD21</accession>
<organism evidence="4 5">
    <name type="scientific">Thermincola potens (strain JR)</name>
    <dbReference type="NCBI Taxonomy" id="635013"/>
    <lineage>
        <taxon>Bacteria</taxon>
        <taxon>Bacillati</taxon>
        <taxon>Bacillota</taxon>
        <taxon>Clostridia</taxon>
        <taxon>Eubacteriales</taxon>
        <taxon>Thermincolaceae</taxon>
        <taxon>Thermincola</taxon>
    </lineage>
</organism>
<name>D5XD21_THEPJ</name>
<feature type="repeat" description="NHL" evidence="2">
    <location>
        <begin position="255"/>
        <end position="286"/>
    </location>
</feature>
<evidence type="ECO:0000256" key="3">
    <source>
        <dbReference type="SAM" id="Phobius"/>
    </source>
</evidence>
<dbReference type="SUPFAM" id="SSF101898">
    <property type="entry name" value="NHL repeat"/>
    <property type="match status" value="1"/>
</dbReference>
<keyword evidence="3" id="KW-0472">Membrane</keyword>